<keyword evidence="7" id="KW-0998">Cell outer membrane</keyword>
<feature type="signal peptide" evidence="8">
    <location>
        <begin position="1"/>
        <end position="24"/>
    </location>
</feature>
<dbReference type="GO" id="GO:0009279">
    <property type="term" value="C:cell outer membrane"/>
    <property type="evidence" value="ECO:0007669"/>
    <property type="project" value="UniProtKB-SubCell"/>
</dbReference>
<comment type="caution">
    <text evidence="9">The sequence shown here is derived from an EMBL/GenBank/DDBJ whole genome shotgun (WGS) entry which is preliminary data.</text>
</comment>
<dbReference type="Gene3D" id="1.20.1600.10">
    <property type="entry name" value="Outer membrane efflux proteins (OEP)"/>
    <property type="match status" value="1"/>
</dbReference>
<keyword evidence="3" id="KW-0813">Transport</keyword>
<evidence type="ECO:0000256" key="4">
    <source>
        <dbReference type="ARBA" id="ARBA00022452"/>
    </source>
</evidence>
<keyword evidence="6" id="KW-0472">Membrane</keyword>
<comment type="similarity">
    <text evidence="2">Belongs to the outer membrane factor (OMF) (TC 1.B.17) family.</text>
</comment>
<organism evidence="9 10">
    <name type="scientific">Hanamia caeni</name>
    <dbReference type="NCBI Taxonomy" id="2294116"/>
    <lineage>
        <taxon>Bacteria</taxon>
        <taxon>Pseudomonadati</taxon>
        <taxon>Bacteroidota</taxon>
        <taxon>Chitinophagia</taxon>
        <taxon>Chitinophagales</taxon>
        <taxon>Chitinophagaceae</taxon>
        <taxon>Hanamia</taxon>
    </lineage>
</organism>
<dbReference type="PANTHER" id="PTHR30026:SF20">
    <property type="entry name" value="OUTER MEMBRANE PROTEIN TOLC"/>
    <property type="match status" value="1"/>
</dbReference>
<evidence type="ECO:0000256" key="8">
    <source>
        <dbReference type="SAM" id="SignalP"/>
    </source>
</evidence>
<protein>
    <submittedName>
        <fullName evidence="9">TolC family protein</fullName>
    </submittedName>
</protein>
<gene>
    <name evidence="9" type="ORF">EFY79_19520</name>
</gene>
<evidence type="ECO:0000256" key="7">
    <source>
        <dbReference type="ARBA" id="ARBA00023237"/>
    </source>
</evidence>
<keyword evidence="5" id="KW-0812">Transmembrane</keyword>
<dbReference type="InterPro" id="IPR003423">
    <property type="entry name" value="OMP_efflux"/>
</dbReference>
<evidence type="ECO:0000256" key="1">
    <source>
        <dbReference type="ARBA" id="ARBA00004442"/>
    </source>
</evidence>
<evidence type="ECO:0000256" key="6">
    <source>
        <dbReference type="ARBA" id="ARBA00023136"/>
    </source>
</evidence>
<dbReference type="Pfam" id="PF02321">
    <property type="entry name" value="OEP"/>
    <property type="match status" value="2"/>
</dbReference>
<evidence type="ECO:0000256" key="2">
    <source>
        <dbReference type="ARBA" id="ARBA00007613"/>
    </source>
</evidence>
<name>A0A3M9N6B1_9BACT</name>
<dbReference type="GO" id="GO:0015562">
    <property type="term" value="F:efflux transmembrane transporter activity"/>
    <property type="evidence" value="ECO:0007669"/>
    <property type="project" value="InterPro"/>
</dbReference>
<dbReference type="InterPro" id="IPR051906">
    <property type="entry name" value="TolC-like"/>
</dbReference>
<reference evidence="9 10" key="1">
    <citation type="submission" date="2018-11" db="EMBL/GenBank/DDBJ databases">
        <title>Draft genome sequence of Ferruginibacter sp. BO-59.</title>
        <authorList>
            <person name="Im W.T."/>
        </authorList>
    </citation>
    <scope>NUCLEOTIDE SEQUENCE [LARGE SCALE GENOMIC DNA]</scope>
    <source>
        <strain evidence="9 10">BO-59</strain>
    </source>
</reference>
<dbReference type="PANTHER" id="PTHR30026">
    <property type="entry name" value="OUTER MEMBRANE PROTEIN TOLC"/>
    <property type="match status" value="1"/>
</dbReference>
<evidence type="ECO:0000313" key="10">
    <source>
        <dbReference type="Proteomes" id="UP000267223"/>
    </source>
</evidence>
<proteinExistence type="inferred from homology"/>
<comment type="subcellular location">
    <subcellularLocation>
        <location evidence="1">Cell outer membrane</location>
    </subcellularLocation>
</comment>
<dbReference type="Proteomes" id="UP000267223">
    <property type="component" value="Unassembled WGS sequence"/>
</dbReference>
<keyword evidence="10" id="KW-1185">Reference proteome</keyword>
<keyword evidence="8" id="KW-0732">Signal</keyword>
<dbReference type="GO" id="GO:1990281">
    <property type="term" value="C:efflux pump complex"/>
    <property type="evidence" value="ECO:0007669"/>
    <property type="project" value="TreeGrafter"/>
</dbReference>
<evidence type="ECO:0000256" key="3">
    <source>
        <dbReference type="ARBA" id="ARBA00022448"/>
    </source>
</evidence>
<dbReference type="AlphaFoldDB" id="A0A3M9N6B1"/>
<sequence length="440" mass="49712">MKLFCKFLFICFWFLIFRASDVRAQDTLMTAQEAIKTAIENNYGVIISKNEIEIGSINNTWANTDLLPSVSATATKQMGVNNLHQKLSNGTVTTKKGNTSQNLNAGLAVNWRIFDGLKMFATKKRLEELERNGEYSFRKNLNETVYNVINSYYNIVTLNEQKKATLEQIELYDDRYILSQRRFEIGTGAKYEVLQAQVDLNEQRSNLLSLQNSIATAKASLLNLLGKKPDTSFNVVDTIILLPLPAYANVQDKISKENPDVLLANSQLYILQQEKKEINSARLPSVDLNGYYNFARSSSSAGFNLYNQTYGPSGSVGISVPIFNGIVVKKQLQISDIQIKNQQITIDQIRNNLQTNLNNAYINYNNALKSIELEHNNLVLARENIMIATERYKRLNITSVELRQIQISYNDARNRLYGALFQAKMAEATVALLSGDIINL</sequence>
<dbReference type="EMBL" id="RJJR01000022">
    <property type="protein sequence ID" value="RNI33342.1"/>
    <property type="molecule type" value="Genomic_DNA"/>
</dbReference>
<dbReference type="SUPFAM" id="SSF56954">
    <property type="entry name" value="Outer membrane efflux proteins (OEP)"/>
    <property type="match status" value="1"/>
</dbReference>
<evidence type="ECO:0000313" key="9">
    <source>
        <dbReference type="EMBL" id="RNI33342.1"/>
    </source>
</evidence>
<feature type="chain" id="PRO_5018056775" evidence="8">
    <location>
        <begin position="25"/>
        <end position="440"/>
    </location>
</feature>
<accession>A0A3M9N6B1</accession>
<evidence type="ECO:0000256" key="5">
    <source>
        <dbReference type="ARBA" id="ARBA00022692"/>
    </source>
</evidence>
<dbReference type="OrthoDB" id="9771205at2"/>
<keyword evidence="4" id="KW-1134">Transmembrane beta strand</keyword>
<dbReference type="GO" id="GO:0015288">
    <property type="term" value="F:porin activity"/>
    <property type="evidence" value="ECO:0007669"/>
    <property type="project" value="TreeGrafter"/>
</dbReference>
<dbReference type="RefSeq" id="WP_123122438.1">
    <property type="nucleotide sequence ID" value="NZ_RJJR01000022.1"/>
</dbReference>